<name>A0AAD5T3F1_9FUNG</name>
<dbReference type="AlphaFoldDB" id="A0AAD5T3F1"/>
<keyword evidence="1" id="KW-0812">Transmembrane</keyword>
<feature type="transmembrane region" description="Helical" evidence="1">
    <location>
        <begin position="17"/>
        <end position="40"/>
    </location>
</feature>
<accession>A0AAD5T3F1</accession>
<sequence length="125" mass="13736">MQTKAVLPSTRSSHYSLIYIVIFGPNSFFAVFLAEIPAMFSLKPIVKNYKSQKSENAKILPTVEFNGTAADLKTVRWATATPKLKAKATVTSSSVVQIEADAVKIKNFAEFVVVLKNQRSYSFGG</sequence>
<reference evidence="2" key="1">
    <citation type="submission" date="2020-05" db="EMBL/GenBank/DDBJ databases">
        <title>Phylogenomic resolution of chytrid fungi.</title>
        <authorList>
            <person name="Stajich J.E."/>
            <person name="Amses K."/>
            <person name="Simmons R."/>
            <person name="Seto K."/>
            <person name="Myers J."/>
            <person name="Bonds A."/>
            <person name="Quandt C.A."/>
            <person name="Barry K."/>
            <person name="Liu P."/>
            <person name="Grigoriev I."/>
            <person name="Longcore J.E."/>
            <person name="James T.Y."/>
        </authorList>
    </citation>
    <scope>NUCLEOTIDE SEQUENCE</scope>
    <source>
        <strain evidence="2">JEL0513</strain>
    </source>
</reference>
<organism evidence="2 3">
    <name type="scientific">Physocladia obscura</name>
    <dbReference type="NCBI Taxonomy" id="109957"/>
    <lineage>
        <taxon>Eukaryota</taxon>
        <taxon>Fungi</taxon>
        <taxon>Fungi incertae sedis</taxon>
        <taxon>Chytridiomycota</taxon>
        <taxon>Chytridiomycota incertae sedis</taxon>
        <taxon>Chytridiomycetes</taxon>
        <taxon>Chytridiales</taxon>
        <taxon>Chytriomycetaceae</taxon>
        <taxon>Physocladia</taxon>
    </lineage>
</organism>
<dbReference type="EMBL" id="JADGJH010000748">
    <property type="protein sequence ID" value="KAJ3123284.1"/>
    <property type="molecule type" value="Genomic_DNA"/>
</dbReference>
<evidence type="ECO:0000313" key="2">
    <source>
        <dbReference type="EMBL" id="KAJ3123284.1"/>
    </source>
</evidence>
<dbReference type="Proteomes" id="UP001211907">
    <property type="component" value="Unassembled WGS sequence"/>
</dbReference>
<proteinExistence type="predicted"/>
<protein>
    <submittedName>
        <fullName evidence="2">Uncharacterized protein</fullName>
    </submittedName>
</protein>
<feature type="non-terminal residue" evidence="2">
    <location>
        <position position="125"/>
    </location>
</feature>
<keyword evidence="3" id="KW-1185">Reference proteome</keyword>
<comment type="caution">
    <text evidence="2">The sequence shown here is derived from an EMBL/GenBank/DDBJ whole genome shotgun (WGS) entry which is preliminary data.</text>
</comment>
<keyword evidence="1" id="KW-1133">Transmembrane helix</keyword>
<keyword evidence="1" id="KW-0472">Membrane</keyword>
<gene>
    <name evidence="2" type="ORF">HK100_011656</name>
</gene>
<evidence type="ECO:0000256" key="1">
    <source>
        <dbReference type="SAM" id="Phobius"/>
    </source>
</evidence>
<evidence type="ECO:0000313" key="3">
    <source>
        <dbReference type="Proteomes" id="UP001211907"/>
    </source>
</evidence>